<gene>
    <name evidence="1" type="ORF">GCM10009688_09550</name>
</gene>
<reference evidence="1 2" key="1">
    <citation type="journal article" date="2019" name="Int. J. Syst. Evol. Microbiol.">
        <title>The Global Catalogue of Microorganisms (GCM) 10K type strain sequencing project: providing services to taxonomists for standard genome sequencing and annotation.</title>
        <authorList>
            <consortium name="The Broad Institute Genomics Platform"/>
            <consortium name="The Broad Institute Genome Sequencing Center for Infectious Disease"/>
            <person name="Wu L."/>
            <person name="Ma J."/>
        </authorList>
    </citation>
    <scope>NUCLEOTIDE SEQUENCE [LARGE SCALE GENOMIC DNA]</scope>
    <source>
        <strain evidence="1 2">JCM 13316</strain>
    </source>
</reference>
<organism evidence="1 2">
    <name type="scientific">Arthrobacter gandavensis</name>
    <dbReference type="NCBI Taxonomy" id="169960"/>
    <lineage>
        <taxon>Bacteria</taxon>
        <taxon>Bacillati</taxon>
        <taxon>Actinomycetota</taxon>
        <taxon>Actinomycetes</taxon>
        <taxon>Micrococcales</taxon>
        <taxon>Micrococcaceae</taxon>
        <taxon>Arthrobacter</taxon>
    </lineage>
</organism>
<sequence length="77" mass="8653">MDRREVVEEKEGVAVSDWNEVVLAADDKDLGSALGCDEETVEDMRGMGYVESRGELWSVGPARDYLRDAAWADCLWE</sequence>
<accession>A0ABN2NZ46</accession>
<proteinExistence type="predicted"/>
<protein>
    <submittedName>
        <fullName evidence="1">Uncharacterized protein</fullName>
    </submittedName>
</protein>
<evidence type="ECO:0000313" key="1">
    <source>
        <dbReference type="EMBL" id="GAA1907618.1"/>
    </source>
</evidence>
<comment type="caution">
    <text evidence="1">The sequence shown here is derived from an EMBL/GenBank/DDBJ whole genome shotgun (WGS) entry which is preliminary data.</text>
</comment>
<name>A0ABN2NZ46_9MICC</name>
<dbReference type="Proteomes" id="UP001500784">
    <property type="component" value="Unassembled WGS sequence"/>
</dbReference>
<keyword evidence="2" id="KW-1185">Reference proteome</keyword>
<dbReference type="EMBL" id="BAAALV010000002">
    <property type="protein sequence ID" value="GAA1907618.1"/>
    <property type="molecule type" value="Genomic_DNA"/>
</dbReference>
<evidence type="ECO:0000313" key="2">
    <source>
        <dbReference type="Proteomes" id="UP001500784"/>
    </source>
</evidence>